<dbReference type="CDD" id="cd16954">
    <property type="entry name" value="HATPase_PhoQ-like"/>
    <property type="match status" value="1"/>
</dbReference>
<keyword evidence="6" id="KW-0812">Transmembrane</keyword>
<evidence type="ECO:0000256" key="3">
    <source>
        <dbReference type="ARBA" id="ARBA00012438"/>
    </source>
</evidence>
<evidence type="ECO:0000256" key="10">
    <source>
        <dbReference type="ARBA" id="ARBA00022989"/>
    </source>
</evidence>
<evidence type="ECO:0000256" key="7">
    <source>
        <dbReference type="ARBA" id="ARBA00022741"/>
    </source>
</evidence>
<dbReference type="CDD" id="cd00082">
    <property type="entry name" value="HisKA"/>
    <property type="match status" value="1"/>
</dbReference>
<dbReference type="InterPro" id="IPR005467">
    <property type="entry name" value="His_kinase_dom"/>
</dbReference>
<dbReference type="Pfam" id="PF00512">
    <property type="entry name" value="HisKA"/>
    <property type="match status" value="1"/>
</dbReference>
<reference evidence="12 13" key="1">
    <citation type="submission" date="2017-09" db="EMBL/GenBank/DDBJ databases">
        <authorList>
            <person name="Ehlers B."/>
            <person name="Leendertz F.H."/>
        </authorList>
    </citation>
    <scope>NUCLEOTIDE SEQUENCE [LARGE SCALE GENOMIC DNA]</scope>
    <source>
        <strain evidence="12 13">DJ-1</strain>
    </source>
</reference>
<protein>
    <recommendedName>
        <fullName evidence="3">histidine kinase</fullName>
        <ecNumber evidence="3">2.7.13.3</ecNumber>
    </recommendedName>
</protein>
<gene>
    <name evidence="12" type="ORF">CMV24_22925</name>
</gene>
<dbReference type="SMART" id="SM00387">
    <property type="entry name" value="HATPase_c"/>
    <property type="match status" value="1"/>
</dbReference>
<dbReference type="KEGG" id="ppj:RK21_00450"/>
<dbReference type="PROSITE" id="PS50109">
    <property type="entry name" value="HIS_KIN"/>
    <property type="match status" value="1"/>
</dbReference>
<evidence type="ECO:0000256" key="5">
    <source>
        <dbReference type="ARBA" id="ARBA00022679"/>
    </source>
</evidence>
<keyword evidence="8 12" id="KW-0418">Kinase</keyword>
<evidence type="ECO:0000313" key="13">
    <source>
        <dbReference type="Proteomes" id="UP000218102"/>
    </source>
</evidence>
<comment type="catalytic activity">
    <reaction evidence="1">
        <text>ATP + protein L-histidine = ADP + protein N-phospho-L-histidine.</text>
        <dbReference type="EC" id="2.7.13.3"/>
    </reaction>
</comment>
<dbReference type="SMART" id="SM00388">
    <property type="entry name" value="HisKA"/>
    <property type="match status" value="1"/>
</dbReference>
<proteinExistence type="predicted"/>
<dbReference type="InterPro" id="IPR003661">
    <property type="entry name" value="HisK_dim/P_dom"/>
</dbReference>
<dbReference type="AlphaFoldDB" id="A0A099N4K6"/>
<evidence type="ECO:0000256" key="11">
    <source>
        <dbReference type="ARBA" id="ARBA00023136"/>
    </source>
</evidence>
<evidence type="ECO:0000256" key="4">
    <source>
        <dbReference type="ARBA" id="ARBA00022553"/>
    </source>
</evidence>
<keyword evidence="10" id="KW-1133">Transmembrane helix</keyword>
<dbReference type="Gene3D" id="3.30.565.10">
    <property type="entry name" value="Histidine kinase-like ATPase, C-terminal domain"/>
    <property type="match status" value="1"/>
</dbReference>
<comment type="subcellular location">
    <subcellularLocation>
        <location evidence="2">Membrane</location>
    </subcellularLocation>
</comment>
<comment type="caution">
    <text evidence="12">The sequence shown here is derived from an EMBL/GenBank/DDBJ whole genome shotgun (WGS) entry which is preliminary data.</text>
</comment>
<evidence type="ECO:0000256" key="9">
    <source>
        <dbReference type="ARBA" id="ARBA00022840"/>
    </source>
</evidence>
<dbReference type="SUPFAM" id="SSF55874">
    <property type="entry name" value="ATPase domain of HSP90 chaperone/DNA topoisomerase II/histidine kinase"/>
    <property type="match status" value="1"/>
</dbReference>
<dbReference type="InterPro" id="IPR004358">
    <property type="entry name" value="Sig_transdc_His_kin-like_C"/>
</dbReference>
<keyword evidence="9" id="KW-0067">ATP-binding</keyword>
<keyword evidence="7" id="KW-0547">Nucleotide-binding</keyword>
<dbReference type="STRING" id="1215115.GCA_000688275_03994"/>
<dbReference type="PANTHER" id="PTHR45436">
    <property type="entry name" value="SENSOR HISTIDINE KINASE YKOH"/>
    <property type="match status" value="1"/>
</dbReference>
<accession>A0A099N4K6</accession>
<dbReference type="GO" id="GO:0005524">
    <property type="term" value="F:ATP binding"/>
    <property type="evidence" value="ECO:0007669"/>
    <property type="project" value="UniProtKB-KW"/>
</dbReference>
<dbReference type="InterPro" id="IPR003594">
    <property type="entry name" value="HATPase_dom"/>
</dbReference>
<name>A0A099N4K6_PSEDL</name>
<dbReference type="InterPro" id="IPR036097">
    <property type="entry name" value="HisK_dim/P_sf"/>
</dbReference>
<keyword evidence="4" id="KW-0597">Phosphoprotein</keyword>
<sequence>MIRSLRVRLMLAAAVLALLFMLALLPALQKAFSLALQESIEQRLASDVTTLISAARIEHGQLQMPTLLPDERYNLPYTGLLGYIFDRDGKLVWQSRATAAQNINYRPRYDGRGNEFARIHQADGEEFFVYDVEIKLLGGQSAAYSIVALQPVREYQHTLDGLREKLYLGFGAALLALLVLLWAGLTWGLRSLRRLSRELDDVESGVRDGLSGEHPRELLRLTGSLNRLLRSEREQRQRYRDSLDDLAHSLKTPLAVLQGVGESLQQRSGEREQARVLQSQIERMSQQIDYQLQRASLRKSGLVRHSVLLRPLLESLCSTLAKVYRDKRVDVTLQLPDAAQVPMEQGALLELLGNLLENAYRLSLGQVRVSLEQAPGRLTLCIEDDGPGVPAHQRERILERGERLDSQHPGQGIGLAVVKDIVDSYDAELSLGDSPLGGAAFRITFNLE</sequence>
<dbReference type="Proteomes" id="UP000218102">
    <property type="component" value="Unassembled WGS sequence"/>
</dbReference>
<dbReference type="GO" id="GO:0005886">
    <property type="term" value="C:plasma membrane"/>
    <property type="evidence" value="ECO:0007669"/>
    <property type="project" value="TreeGrafter"/>
</dbReference>
<dbReference type="EC" id="2.7.13.3" evidence="3"/>
<dbReference type="Pfam" id="PF02518">
    <property type="entry name" value="HATPase_c"/>
    <property type="match status" value="1"/>
</dbReference>
<evidence type="ECO:0000256" key="1">
    <source>
        <dbReference type="ARBA" id="ARBA00000085"/>
    </source>
</evidence>
<dbReference type="PANTHER" id="PTHR45436:SF4">
    <property type="entry name" value="SENSOR PROTEIN PHOQ"/>
    <property type="match status" value="1"/>
</dbReference>
<organism evidence="12 13">
    <name type="scientific">Pseudomonas plecoglossicida</name>
    <dbReference type="NCBI Taxonomy" id="70775"/>
    <lineage>
        <taxon>Bacteria</taxon>
        <taxon>Pseudomonadati</taxon>
        <taxon>Pseudomonadota</taxon>
        <taxon>Gammaproteobacteria</taxon>
        <taxon>Pseudomonadales</taxon>
        <taxon>Pseudomonadaceae</taxon>
        <taxon>Pseudomonas</taxon>
    </lineage>
</organism>
<keyword evidence="11" id="KW-0472">Membrane</keyword>
<dbReference type="RefSeq" id="WP_013973835.1">
    <property type="nucleotide sequence ID" value="NZ_CP010359.1"/>
</dbReference>
<dbReference type="GO" id="GO:0000155">
    <property type="term" value="F:phosphorelay sensor kinase activity"/>
    <property type="evidence" value="ECO:0007669"/>
    <property type="project" value="InterPro"/>
</dbReference>
<keyword evidence="5" id="KW-0808">Transferase</keyword>
<dbReference type="Gene3D" id="1.10.287.130">
    <property type="match status" value="1"/>
</dbReference>
<dbReference type="InterPro" id="IPR058619">
    <property type="entry name" value="PhoQ/CarS-like_HATPase"/>
</dbReference>
<dbReference type="EMBL" id="NTME01000032">
    <property type="protein sequence ID" value="PBJ93187.1"/>
    <property type="molecule type" value="Genomic_DNA"/>
</dbReference>
<evidence type="ECO:0000256" key="2">
    <source>
        <dbReference type="ARBA" id="ARBA00004370"/>
    </source>
</evidence>
<evidence type="ECO:0000256" key="8">
    <source>
        <dbReference type="ARBA" id="ARBA00022777"/>
    </source>
</evidence>
<dbReference type="SUPFAM" id="SSF47384">
    <property type="entry name" value="Homodimeric domain of signal transducing histidine kinase"/>
    <property type="match status" value="1"/>
</dbReference>
<dbReference type="InterPro" id="IPR050428">
    <property type="entry name" value="TCS_sensor_his_kinase"/>
</dbReference>
<dbReference type="InterPro" id="IPR036890">
    <property type="entry name" value="HATPase_C_sf"/>
</dbReference>
<dbReference type="PRINTS" id="PR00344">
    <property type="entry name" value="BCTRLSENSOR"/>
</dbReference>
<evidence type="ECO:0000313" key="12">
    <source>
        <dbReference type="EMBL" id="PBJ93187.1"/>
    </source>
</evidence>
<evidence type="ECO:0000256" key="6">
    <source>
        <dbReference type="ARBA" id="ARBA00022692"/>
    </source>
</evidence>